<dbReference type="GO" id="GO:0032465">
    <property type="term" value="P:regulation of cytokinesis"/>
    <property type="evidence" value="ECO:0007669"/>
    <property type="project" value="InterPro"/>
</dbReference>
<evidence type="ECO:0000256" key="17">
    <source>
        <dbReference type="ARBA" id="ARBA00022786"/>
    </source>
</evidence>
<evidence type="ECO:0000256" key="1">
    <source>
        <dbReference type="ARBA" id="ARBA00004177"/>
    </source>
</evidence>
<keyword evidence="6" id="KW-0963">Cytoplasm</keyword>
<evidence type="ECO:0000256" key="16">
    <source>
        <dbReference type="ARBA" id="ARBA00022776"/>
    </source>
</evidence>
<dbReference type="SUPFAM" id="SSF54495">
    <property type="entry name" value="UBC-like"/>
    <property type="match status" value="1"/>
</dbReference>
<evidence type="ECO:0000313" key="32">
    <source>
        <dbReference type="Proteomes" id="UP001153636"/>
    </source>
</evidence>
<feature type="domain" description="UBC core" evidence="30">
    <location>
        <begin position="4017"/>
        <end position="4184"/>
    </location>
</feature>
<evidence type="ECO:0000256" key="4">
    <source>
        <dbReference type="ARBA" id="ARBA00004300"/>
    </source>
</evidence>
<evidence type="ECO:0000256" key="20">
    <source>
        <dbReference type="ARBA" id="ARBA00023034"/>
    </source>
</evidence>
<dbReference type="FunFam" id="1.10.1170.10:FF:000001">
    <property type="entry name" value="baculoviral IAP repeat-containing protein 6 isoform X1"/>
    <property type="match status" value="1"/>
</dbReference>
<dbReference type="GO" id="GO:0000922">
    <property type="term" value="C:spindle pole"/>
    <property type="evidence" value="ECO:0007669"/>
    <property type="project" value="UniProtKB-SubCell"/>
</dbReference>
<dbReference type="InterPro" id="IPR022103">
    <property type="entry name" value="BIRC6"/>
</dbReference>
<evidence type="ECO:0000256" key="13">
    <source>
        <dbReference type="ARBA" id="ARBA00022723"/>
    </source>
</evidence>
<dbReference type="PANTHER" id="PTHR46116">
    <property type="entry name" value="(E3-INDEPENDENT) E2 UBIQUITIN-CONJUGATING ENZYME"/>
    <property type="match status" value="1"/>
</dbReference>
<dbReference type="Pfam" id="PF00653">
    <property type="entry name" value="BIR"/>
    <property type="match status" value="1"/>
</dbReference>
<evidence type="ECO:0000256" key="12">
    <source>
        <dbReference type="ARBA" id="ARBA00022703"/>
    </source>
</evidence>
<reference evidence="31" key="1">
    <citation type="submission" date="2022-01" db="EMBL/GenBank/DDBJ databases">
        <authorList>
            <person name="King R."/>
        </authorList>
    </citation>
    <scope>NUCLEOTIDE SEQUENCE</scope>
</reference>
<dbReference type="Gene3D" id="3.10.110.10">
    <property type="entry name" value="Ubiquitin Conjugating Enzyme"/>
    <property type="match status" value="1"/>
</dbReference>
<keyword evidence="10" id="KW-0808">Transferase</keyword>
<protein>
    <recommendedName>
        <fullName evidence="25">Dual E2 ubiquitin-conjugating enzyme/E3 ubiquitin-protein ligase BIRC6</fullName>
    </recommendedName>
    <alternativeName>
        <fullName evidence="28">BIR repeat-containing ubiquitin-conjugating enzyme</fullName>
    </alternativeName>
    <alternativeName>
        <fullName evidence="27">Baculoviral IAP repeat-containing protein 6</fullName>
    </alternativeName>
    <alternativeName>
        <fullName evidence="26">Ubiquitin-conjugating BIR domain enzyme apollon</fullName>
    </alternativeName>
</protein>
<dbReference type="FunFam" id="3.10.110.10:FF:000014">
    <property type="entry name" value="Baculoviral IAP repeat-containing protein 6"/>
    <property type="match status" value="1"/>
</dbReference>
<dbReference type="SUPFAM" id="SSF69322">
    <property type="entry name" value="Tricorn protease domain 2"/>
    <property type="match status" value="1"/>
</dbReference>
<keyword evidence="22" id="KW-0206">Cytoskeleton</keyword>
<dbReference type="SMART" id="SM00238">
    <property type="entry name" value="BIR"/>
    <property type="match status" value="1"/>
</dbReference>
<keyword evidence="32" id="KW-1185">Reference proteome</keyword>
<dbReference type="SUPFAM" id="SSF57924">
    <property type="entry name" value="Inhibitor of apoptosis (IAP) repeat"/>
    <property type="match status" value="1"/>
</dbReference>
<feature type="compositionally biased region" description="Basic and acidic residues" evidence="29">
    <location>
        <begin position="3450"/>
        <end position="3459"/>
    </location>
</feature>
<dbReference type="InterPro" id="IPR001370">
    <property type="entry name" value="BIR_rpt"/>
</dbReference>
<keyword evidence="14" id="KW-0677">Repeat</keyword>
<dbReference type="GO" id="GO:0004869">
    <property type="term" value="F:cysteine-type endopeptidase inhibitor activity"/>
    <property type="evidence" value="ECO:0007669"/>
    <property type="project" value="TreeGrafter"/>
</dbReference>
<proteinExistence type="inferred from homology"/>
<dbReference type="GO" id="GO:0046872">
    <property type="term" value="F:metal ion binding"/>
    <property type="evidence" value="ECO:0007669"/>
    <property type="project" value="UniProtKB-KW"/>
</dbReference>
<dbReference type="Gene3D" id="1.10.1170.10">
    <property type="entry name" value="Inhibitor Of Apoptosis Protein (2mihbC-IAP-1), Chain A"/>
    <property type="match status" value="1"/>
</dbReference>
<keyword evidence="9" id="KW-0132">Cell division</keyword>
<evidence type="ECO:0000313" key="31">
    <source>
        <dbReference type="EMBL" id="CAH1110816.1"/>
    </source>
</evidence>
<keyword evidence="12" id="KW-0053">Apoptosis</keyword>
<feature type="compositionally biased region" description="Basic and acidic residues" evidence="29">
    <location>
        <begin position="2553"/>
        <end position="2562"/>
    </location>
</feature>
<feature type="compositionally biased region" description="Polar residues" evidence="29">
    <location>
        <begin position="2538"/>
        <end position="2552"/>
    </location>
</feature>
<keyword evidence="8" id="KW-0853">WD repeat</keyword>
<feature type="region of interest" description="Disordered" evidence="29">
    <location>
        <begin position="2538"/>
        <end position="2562"/>
    </location>
</feature>
<evidence type="ECO:0000256" key="22">
    <source>
        <dbReference type="ARBA" id="ARBA00023212"/>
    </source>
</evidence>
<organism evidence="31 32">
    <name type="scientific">Psylliodes chrysocephalus</name>
    <dbReference type="NCBI Taxonomy" id="3402493"/>
    <lineage>
        <taxon>Eukaryota</taxon>
        <taxon>Metazoa</taxon>
        <taxon>Ecdysozoa</taxon>
        <taxon>Arthropoda</taxon>
        <taxon>Hexapoda</taxon>
        <taxon>Insecta</taxon>
        <taxon>Pterygota</taxon>
        <taxon>Neoptera</taxon>
        <taxon>Endopterygota</taxon>
        <taxon>Coleoptera</taxon>
        <taxon>Polyphaga</taxon>
        <taxon>Cucujiformia</taxon>
        <taxon>Chrysomeloidea</taxon>
        <taxon>Chrysomelidae</taxon>
        <taxon>Galerucinae</taxon>
        <taxon>Alticini</taxon>
        <taxon>Psylliodes</taxon>
    </lineage>
</organism>
<dbReference type="InterPro" id="IPR000608">
    <property type="entry name" value="UBC"/>
</dbReference>
<evidence type="ECO:0000256" key="26">
    <source>
        <dbReference type="ARBA" id="ARBA00075349"/>
    </source>
</evidence>
<dbReference type="Pfam" id="PF12356">
    <property type="entry name" value="BIRC6"/>
    <property type="match status" value="1"/>
</dbReference>
<keyword evidence="23" id="KW-0131">Cell cycle</keyword>
<evidence type="ECO:0000256" key="19">
    <source>
        <dbReference type="ARBA" id="ARBA00022843"/>
    </source>
</evidence>
<evidence type="ECO:0000256" key="3">
    <source>
        <dbReference type="ARBA" id="ARBA00004214"/>
    </source>
</evidence>
<keyword evidence="7" id="KW-0597">Phosphoprotein</keyword>
<keyword evidence="21" id="KW-0472">Membrane</keyword>
<accession>A0A9P0D6N9</accession>
<evidence type="ECO:0000256" key="6">
    <source>
        <dbReference type="ARBA" id="ARBA00022490"/>
    </source>
</evidence>
<evidence type="ECO:0000256" key="28">
    <source>
        <dbReference type="ARBA" id="ARBA00081222"/>
    </source>
</evidence>
<evidence type="ECO:0000256" key="10">
    <source>
        <dbReference type="ARBA" id="ARBA00022679"/>
    </source>
</evidence>
<evidence type="ECO:0000256" key="21">
    <source>
        <dbReference type="ARBA" id="ARBA00023136"/>
    </source>
</evidence>
<evidence type="ECO:0000256" key="11">
    <source>
        <dbReference type="ARBA" id="ARBA00022690"/>
    </source>
</evidence>
<sequence>MAQDVFSKMAEEQWILNEDGYLNVDTNVKEIVYHPYLNVILICTHTGVVRVLDVNSGVILHSSSLSAQNLSDVKCKYIPSLDRVLFTDGQALGVRSDYNGVLLLDSILQKSIGDDREEVRIELPLSEAIILKESLSSSNIHGVETIVNELTDVISNAHQHHKKSIKAQKWNTVCLTVPLEDLKNATSTTVSNLLAKNQHTPELGVASAVQERLSDLLGEKVNASDRKSMASEWRRRETYSQWPHMDYKWALPDQMAQAGFYHQPNSSGDDRAMCFTCSVCLVCWEHTDEPCSEHERHSPNCPFVIGEYTQNVPLSVTYATCPAVDARYNGDNIKVLGRSTVVNYVPTANADAFISIFDVSGKVKRAYCFYVSQFHSFILDKYTEDFGQDGGWPDFKKYPCDKRITATCIVGDKSNITNNKSKPLRPTLICGLTLISLNDKEPHVPQIEQIDTGKAYLVVYDFTYNKQCEETEVDTTLCEQSFVPVPIEEVEKSLKEPQESLSDIFNNLDPVLCSFYKTLIPGESDEVFIPPPVSTKKSHTGPKVLIFDDFNNVNKTGSSTNGHQITTNGPLSSGPSELSISDHITEVKNSTSSKKLNYSRAVQCVNLPTQCRNCQHIEIADIIPTHDQNHVLVVLKSPITPQSFLVIYPLDTSDKMVKLKEEAVLVKELACNEKPVEINLLPTIDKFGILSEISCDAEGNAVMVCVDGIVRIVNLSSLKIICYAKLETEGFVSAAYCNSLDRLCVSTEEGSLHFYALNNTENESSDDHDDDDIFGMHVDGNNTLSQSADVLDGAEFLKCFQKPPDIIPLHDLKNLKLLCDFEPLRIGYCVVVPPCWSEFQQSLRQRRQPQCEGEQNSKTWRLLTDTTTWDEHIFEITLPNSTVLGHVDVHFTLQPCSGSPNVEITLLRQNKNGIGHKKDVKFSVDDTVTIDMLQWVDNPVTSQEYLRAHNADILAGPIDLASHLDLTEQSGIVTLTSPKLYKTKVRNLLLHIRAVNTKDDDNKNKTKKFIDKPSTISIDKLALPSRKNDFYMGCDVIHELSVSLHSVKHPENSKERAQGNLMLESNTVIDSLLLTAVSSINSEEIGLVLDILDWIASIRLSRNRSNNGAAPTQQLEFVSTLQEHLTTLLHQCLLLGGRSIAHKAVRLIITCCSGTENISSSCGEQFNSIVLKSIFSILDSITEIKSAAGLQWMFSLLLKVSTKNQESLIASKCTSLLSTVANELLNRSNPYHLILRGRYGLYGTPMEPELFDVEPPPYVKSDRSSTYLLTSNNANQASQEPSSPNVSNATSYSFNKENISPKDVLSTSTTKLKYKNIASFRVIRGLIETQPLHFSCIWSSEGTRVERADSTLNPSTFINNLPIFTSTPNEHLEENVEKLMDKLKMMKDQVNKGKPGYNKWVIEMLQESGYLEDKTMFGFPENVYITPKLTVQENSIMVPNETVKITTNIPEEIKTTSGHVSGLPWQELLTVPPKQVIVVERMHSGARRHITLDFGKPILLTDIFIPSCSDLVTLTIDIWLNGEDVDETRLVVAMDIGTRNLLLTDLQPPPLCRYMKITVVGRYGMSTVRCRIPLGYFYGHITMMPEEPFPLVAQTSSATTDLDKQLGILAKLFEDISCRYSLACSKLKELLQPFIVSDMKNAAHLATYMNILKDRSANVSNIEHTKIFSVYQETIRYQYQLNIIRNVMSRIEGNISTTETQLSCEISTDKLTSIAEGLLEVLLSIDSTTEMSNEACQQFFKGLCMTQSSRLQLLAAIFLEKYCGKTMFWGDFLADTLAENFSTSCILRFPQDRLFILLSYLSRKSSEKSAVIDAALRVVHDTLSPLATNRRSLLAATIDLPLLSWQLMYLSLQLSLCKTSTSSANRWNWVLGEMVGAKNVDNTKGNNRKKTCKRMAQPSTNPLPSYSSIVINPDNAYQQKLKSMMMHDKLSRLKYIKKLQDEGKLLNKEKKEQLPEKPNILLKTPQFIDNNHCLIVAKGLLHLILSMDHSSSADMLLLCFKVISKLVTLAKLQLGQLLKENQLLELIHFCISSKIPWAPFALACFLQDAMELSSVKIEDIEMETETAISPSWTQNESTPDSDQTIDNFNVDALVAETSNIQANSSSVLQNYKEQLEVEAVVEAILSKKNNPPMLNNNNFPPLPSVYESEDSDFEEILDDSQKLRTTVAKGPKQVSISNSGLSCAMDLRLELGVQSNSEITIKKLIIRNTQLLLQNISFEGLQKESSNELNPWPTLVENFPAESLLNNQKMLTYCFASLFENIQNHDPSKIELILQLWLTLNVSSKYEQFAPGTIPQIILNCSSINFLISAMAWTPGLSLTTWCSALQTLTLVCNMNNGKKWFDLSGMANTIVNHVNFVQFFLNLLSGTGPVFNGKILAGPLLCKALHDFLVRLQMRCDVVSPTSKLGNHLKSTLLKVTYQLTQPSGSVACRLGPLDAQCKLLQTMLYLDFTNSDLSIAMSTLESTAALVHSYVINTERVKCISIGEKQGVMTSTFSDIFASVLGSDSNKQDRPVSYEDLLILMLKLLGKLVQTPLPNQQEAMDTETAATSQTDESKAEQIHQENARVQPSIPCFADVVLQHHPTVIRLCRCLAACKSSSLCMLANVSQKVAFSTLSEPNTVGDAIFHLLALLARKASNKDLLLRPLLMFLSQEPQLSEPLLWFILQVLDTEEAIQKFFDAGGISILGNSIVNSTISPSTLSKIGTISTVMQHFSGINAPTDPKTIVSAATTTSKKLMQSSLESKMSLINFAPYCTISCESSTAQSADVLIQGVSGSTHRRARAPLWSYHFYPEENHTELMLQLPSAILLREVQLQPHAGSLATSPSYVSLEVSANGPSRLSPVCLPLPTSGLTYIRMHLPVPKVVNCVLIRLYKPRDASSIGLIQIRLLGSYAFGGSLMQGSDAEDESHCKHSLGWLRLLHHCFTLASDAEMKRQIIDCASRVPNLLTTCCGLLLVPSHILPVYLPCLEKVLRELALHSSENGFHAIRVLLDSRSGIEPLMVSDVNWQDRLINISGYQSACELLYQICEHQDPHTSYRVQIILEWLETTTNEAVLTQSTNSCNAAYFSSIASILWTANQSQVQYNLKSLISVELFNSIYTLKTQTESNISLKYSLDSLLCSICYIIPEFFPILLKKIGVLVPNLSTGHEASISDDRKDSEGLTDDNKRVYEGTSEWYGHLVIGELSILNLSREQLETIALVSRSPTSIQQLLDSGLPKLLNSAILEFCQSENESTVPMAKLENVTSILQFFTDVSDEKMMRDWLGSEDGSSFWLHLLKWLCKKTVTKITNLQTEAHVHLEEVCVKFLSKCCLCHGANQARLARVLCDVIYLQSNGISGFMRRLILQLLLENEKIPVSIEADETLYKSAKLIQSYIPSHPAFKQTYNRAMLCLSTNTTLLEILEQHIFFKMSYKSELSLNKKSNFAAKKDIFKSWFAAEEQEMSMAAGVTAKDKRAKDAKNQMTATPQSKKKRYATSSMNTTDVIEGRIIKCESFSDQPLPLTVNLGQLLRLIESKGTTTDWPYIHLKIYQCKNNDDKSNNEANSSVLQQPPICSALQVFSSMGGLALLAQHLPTVYPEAIRSAILEKAPPDTSDSEWIKVDESDEAYEDILEDTIGTNSPTKSSILISHVPPHSLTAFGLFLRLPGYAEVLLKDMKKALYLLRLTLGVTDDGEGGDIFNSPISDSLPTLPFEVLKKLYDGTPLSTDDGRLLRRISINIGVVHLLLGCIGIFSHQFNANGTDKDGQNSKNKEDKSQLYWAKGTGFGTGSTQQSWNVEQALLKQKSEEEHVTVLLQVLASYINPNDNAEDELTESVLPQGFNDLLTQSALLPAICSYLRNDSVLDMARHIPLYKGVLQLLRALAVSSQLVSLLLPQKNRGSDSSVSSLLKNMKSCVDTYASKLRLNTKSKTKNKLGEQLEELEQGEGLATLMPDIQNTANLVSRVTSGLVDSDSSYDSENSVDKKIVVSLEEQYLKIMKNLQFSSYEMITELPEGGIKFVVSHHFESNAKTTSEQSHPTRVKRIAQEAVTLSTSLPLSYSSSVFVRYDNSRLDVMKVLITGPADTPYANGCFELDVFFPPDYPLSPMMINLETTGHHTVRFNPNLYNDGKVCLSVLNTWHGRPEEKWNAQTSSFLQVLVSIQSLILVPEPYFNEPGYERARGTQAGSVSSKDYNLNICQATVRWAMLEQILNPCPCFKEIIHTHFYIKKFEILAQVEKWISEVELEITKEKKMSRTNKKSPTITLESFKKVYQQLREALVKLRPPSELEEEDEDLPTTPTNNMEVAIDVHQVDNMEKDMVKMVNDMCE</sequence>
<evidence type="ECO:0000256" key="27">
    <source>
        <dbReference type="ARBA" id="ARBA00079718"/>
    </source>
</evidence>
<dbReference type="CDD" id="cd23810">
    <property type="entry name" value="UBCc_BIRC6"/>
    <property type="match status" value="1"/>
</dbReference>
<evidence type="ECO:0000256" key="9">
    <source>
        <dbReference type="ARBA" id="ARBA00022618"/>
    </source>
</evidence>
<dbReference type="GO" id="GO:0004842">
    <property type="term" value="F:ubiquitin-protein transferase activity"/>
    <property type="evidence" value="ECO:0007669"/>
    <property type="project" value="InterPro"/>
</dbReference>
<dbReference type="GO" id="GO:0042127">
    <property type="term" value="P:regulation of cell population proliferation"/>
    <property type="evidence" value="ECO:0007669"/>
    <property type="project" value="UniProtKB-ARBA"/>
</dbReference>
<comment type="similarity">
    <text evidence="24">Belongs to the BIRC6 family.</text>
</comment>
<dbReference type="Proteomes" id="UP001153636">
    <property type="component" value="Chromosome 5"/>
</dbReference>
<dbReference type="GO" id="GO:0043066">
    <property type="term" value="P:negative regulation of apoptotic process"/>
    <property type="evidence" value="ECO:0007669"/>
    <property type="project" value="UniProtKB-ARBA"/>
</dbReference>
<evidence type="ECO:0000256" key="24">
    <source>
        <dbReference type="ARBA" id="ARBA00060909"/>
    </source>
</evidence>
<evidence type="ECO:0000256" key="2">
    <source>
        <dbReference type="ARBA" id="ARBA00004198"/>
    </source>
</evidence>
<feature type="region of interest" description="Disordered" evidence="29">
    <location>
        <begin position="1273"/>
        <end position="1293"/>
    </location>
</feature>
<evidence type="ECO:0000256" key="5">
    <source>
        <dbReference type="ARBA" id="ARBA00004647"/>
    </source>
</evidence>
<evidence type="ECO:0000256" key="7">
    <source>
        <dbReference type="ARBA" id="ARBA00022553"/>
    </source>
</evidence>
<feature type="region of interest" description="Disordered" evidence="29">
    <location>
        <begin position="3447"/>
        <end position="3476"/>
    </location>
</feature>
<keyword evidence="11" id="KW-0646">Protease inhibitor</keyword>
<dbReference type="InterPro" id="IPR016135">
    <property type="entry name" value="UBQ-conjugating_enzyme/RWD"/>
</dbReference>
<dbReference type="GO" id="GO:0005634">
    <property type="term" value="C:nucleus"/>
    <property type="evidence" value="ECO:0007669"/>
    <property type="project" value="TreeGrafter"/>
</dbReference>
<gene>
    <name evidence="31" type="ORF">PSYICH_LOCUS11699</name>
</gene>
<dbReference type="PANTHER" id="PTHR46116:SF39">
    <property type="entry name" value="BACULOVIRAL IAP REPEAT-CONTAINING PROTEIN 6"/>
    <property type="match status" value="1"/>
</dbReference>
<keyword evidence="13" id="KW-0479">Metal-binding</keyword>
<evidence type="ECO:0000256" key="25">
    <source>
        <dbReference type="ARBA" id="ARBA00069601"/>
    </source>
</evidence>
<evidence type="ECO:0000256" key="23">
    <source>
        <dbReference type="ARBA" id="ARBA00023306"/>
    </source>
</evidence>
<keyword evidence="19" id="KW-0832">Ubl conjugation</keyword>
<evidence type="ECO:0000256" key="18">
    <source>
        <dbReference type="ARBA" id="ARBA00022833"/>
    </source>
</evidence>
<keyword evidence="17" id="KW-0833">Ubl conjugation pathway</keyword>
<dbReference type="GO" id="GO:0005794">
    <property type="term" value="C:Golgi apparatus"/>
    <property type="evidence" value="ECO:0007669"/>
    <property type="project" value="UniProtKB-SubCell"/>
</dbReference>
<keyword evidence="16" id="KW-0498">Mitosis</keyword>
<comment type="subcellular location">
    <subcellularLocation>
        <location evidence="4">Cytoplasm</location>
        <location evidence="4">Cytoskeleton</location>
        <location evidence="4">Microtubule organizing center</location>
        <location evidence="4">Centrosome</location>
    </subcellularLocation>
    <subcellularLocation>
        <location evidence="5">Cytoplasm</location>
        <location evidence="5">Cytoskeleton</location>
        <location evidence="5">Spindle pole</location>
    </subcellularLocation>
    <subcellularLocation>
        <location evidence="1">Endosome</location>
    </subcellularLocation>
    <subcellularLocation>
        <location evidence="2">Golgi apparatus</location>
        <location evidence="2">trans-Golgi network membrane</location>
    </subcellularLocation>
    <subcellularLocation>
        <location evidence="3">Midbody</location>
    </subcellularLocation>
</comment>
<name>A0A9P0D6N9_9CUCU</name>
<dbReference type="CDD" id="cd00022">
    <property type="entry name" value="BIR"/>
    <property type="match status" value="1"/>
</dbReference>
<keyword evidence="15" id="KW-0967">Endosome</keyword>
<dbReference type="GO" id="GO:0005768">
    <property type="term" value="C:endosome"/>
    <property type="evidence" value="ECO:0007669"/>
    <property type="project" value="UniProtKB-SubCell"/>
</dbReference>
<keyword evidence="20" id="KW-0333">Golgi apparatus</keyword>
<dbReference type="GO" id="GO:0051301">
    <property type="term" value="P:cell division"/>
    <property type="evidence" value="ECO:0007669"/>
    <property type="project" value="UniProtKB-KW"/>
</dbReference>
<evidence type="ECO:0000256" key="14">
    <source>
        <dbReference type="ARBA" id="ARBA00022737"/>
    </source>
</evidence>
<dbReference type="GO" id="GO:0030496">
    <property type="term" value="C:midbody"/>
    <property type="evidence" value="ECO:0007669"/>
    <property type="project" value="UniProtKB-SubCell"/>
</dbReference>
<dbReference type="EMBL" id="OV651817">
    <property type="protein sequence ID" value="CAH1110816.1"/>
    <property type="molecule type" value="Genomic_DNA"/>
</dbReference>
<evidence type="ECO:0000256" key="29">
    <source>
        <dbReference type="SAM" id="MobiDB-lite"/>
    </source>
</evidence>
<evidence type="ECO:0000256" key="15">
    <source>
        <dbReference type="ARBA" id="ARBA00022753"/>
    </source>
</evidence>
<dbReference type="GO" id="GO:0006915">
    <property type="term" value="P:apoptotic process"/>
    <property type="evidence" value="ECO:0007669"/>
    <property type="project" value="UniProtKB-KW"/>
</dbReference>
<dbReference type="Pfam" id="PF00179">
    <property type="entry name" value="UQ_con"/>
    <property type="match status" value="1"/>
</dbReference>
<dbReference type="GO" id="GO:0005813">
    <property type="term" value="C:centrosome"/>
    <property type="evidence" value="ECO:0007669"/>
    <property type="project" value="UniProtKB-SubCell"/>
</dbReference>
<dbReference type="GO" id="GO:0016567">
    <property type="term" value="P:protein ubiquitination"/>
    <property type="evidence" value="ECO:0007669"/>
    <property type="project" value="UniProtKB-ARBA"/>
</dbReference>
<dbReference type="SMART" id="SM00212">
    <property type="entry name" value="UBCc"/>
    <property type="match status" value="1"/>
</dbReference>
<dbReference type="OrthoDB" id="47801at2759"/>
<evidence type="ECO:0000256" key="8">
    <source>
        <dbReference type="ARBA" id="ARBA00022574"/>
    </source>
</evidence>
<evidence type="ECO:0000259" key="30">
    <source>
        <dbReference type="PROSITE" id="PS50127"/>
    </source>
</evidence>
<dbReference type="PROSITE" id="PS50143">
    <property type="entry name" value="BIR_REPEAT_2"/>
    <property type="match status" value="1"/>
</dbReference>
<keyword evidence="18" id="KW-0862">Zinc</keyword>
<dbReference type="PROSITE" id="PS50127">
    <property type="entry name" value="UBC_2"/>
    <property type="match status" value="1"/>
</dbReference>